<dbReference type="AlphaFoldDB" id="A0A3M2LEZ5"/>
<gene>
    <name evidence="1" type="ORF">EBN03_05120</name>
</gene>
<evidence type="ECO:0008006" key="3">
    <source>
        <dbReference type="Google" id="ProtNLM"/>
    </source>
</evidence>
<dbReference type="Proteomes" id="UP000279275">
    <property type="component" value="Unassembled WGS sequence"/>
</dbReference>
<protein>
    <recommendedName>
        <fullName evidence="3">Diacylglycerol O-acyltransferase</fullName>
    </recommendedName>
</protein>
<organism evidence="1 2">
    <name type="scientific">Nocardia stercoris</name>
    <dbReference type="NCBI Taxonomy" id="2483361"/>
    <lineage>
        <taxon>Bacteria</taxon>
        <taxon>Bacillati</taxon>
        <taxon>Actinomycetota</taxon>
        <taxon>Actinomycetes</taxon>
        <taxon>Mycobacteriales</taxon>
        <taxon>Nocardiaceae</taxon>
        <taxon>Nocardia</taxon>
    </lineage>
</organism>
<name>A0A3M2LEZ5_9NOCA</name>
<keyword evidence="2" id="KW-1185">Reference proteome</keyword>
<proteinExistence type="predicted"/>
<comment type="caution">
    <text evidence="1">The sequence shown here is derived from an EMBL/GenBank/DDBJ whole genome shotgun (WGS) entry which is preliminary data.</text>
</comment>
<evidence type="ECO:0000313" key="2">
    <source>
        <dbReference type="Proteomes" id="UP000279275"/>
    </source>
</evidence>
<reference evidence="1 2" key="1">
    <citation type="submission" date="2018-10" db="EMBL/GenBank/DDBJ databases">
        <title>Isolation from cow dung.</title>
        <authorList>
            <person name="Ling L."/>
        </authorList>
    </citation>
    <scope>NUCLEOTIDE SEQUENCE [LARGE SCALE GENOMIC DNA]</scope>
    <source>
        <strain evidence="1 2">NEAU-LL90</strain>
    </source>
</reference>
<accession>A0A3M2LEZ5</accession>
<evidence type="ECO:0000313" key="1">
    <source>
        <dbReference type="EMBL" id="RMI35616.1"/>
    </source>
</evidence>
<dbReference type="EMBL" id="RFFH01000001">
    <property type="protein sequence ID" value="RMI35616.1"/>
    <property type="molecule type" value="Genomic_DNA"/>
</dbReference>
<sequence>MLDPMNRLTADDDLFVKLHHMYPNLLATQVAWVFDEPLPREFWQKFTDHLAHGFVARRVRKTRIPFARPWFDQLQIPIIVNEDTEPVPADGYLDWLWQKGDFEVDPYNGVIANVCIAPTTDGGQIVTYVVSHIIADGGAGLRALKDAIARFDADLPVSYEESSGKQVGTTPDSKLVEVRGHLVDAGRQLRAAGIGLGRAWKARHVTGKPRNPRPAEPRLHFDGEWTPASVILEVPVADVERIAEQRGGTVNGVMVALCTGLLGRSGRVTEGTKVRVEVPHALRSGDGDASANNTTALPIQVTYRSGGKIDLVEIRDAIRTAGQAYKDPSRTPPIQHLQPIQMMLPLPVLRYLSRTAKNPEALVSNMGEVIQSVSTIGGVKARIVVGRPRLGLAPVDLYRSLEAGVNLFTGNDGKTMMLNINGCDPDRFPTRESLQKMIVDEFNDWGLTPNFWGC</sequence>